<dbReference type="PANTHER" id="PTHR21113">
    <property type="entry name" value="AGAP001705-PA"/>
    <property type="match status" value="1"/>
</dbReference>
<keyword evidence="2" id="KW-0732">Signal</keyword>
<organism evidence="4 5">
    <name type="scientific">Magallana gigas</name>
    <name type="common">Pacific oyster</name>
    <name type="synonym">Crassostrea gigas</name>
    <dbReference type="NCBI Taxonomy" id="29159"/>
    <lineage>
        <taxon>Eukaryota</taxon>
        <taxon>Metazoa</taxon>
        <taxon>Spiralia</taxon>
        <taxon>Lophotrochozoa</taxon>
        <taxon>Mollusca</taxon>
        <taxon>Bivalvia</taxon>
        <taxon>Autobranchia</taxon>
        <taxon>Pteriomorphia</taxon>
        <taxon>Ostreida</taxon>
        <taxon>Ostreoidea</taxon>
        <taxon>Ostreidae</taxon>
        <taxon>Magallana</taxon>
    </lineage>
</organism>
<keyword evidence="5" id="KW-1185">Reference proteome</keyword>
<feature type="domain" description="Chitin-binding type-4" evidence="3">
    <location>
        <begin position="55"/>
        <end position="202"/>
    </location>
</feature>
<dbReference type="Pfam" id="PF03067">
    <property type="entry name" value="LPMO_10"/>
    <property type="match status" value="1"/>
</dbReference>
<evidence type="ECO:0000313" key="5">
    <source>
        <dbReference type="Proteomes" id="UP000005408"/>
    </source>
</evidence>
<dbReference type="PANTHER" id="PTHR21113:SF4">
    <property type="entry name" value="CHITIN-BINDING TYPE-4 DOMAIN-CONTAINING PROTEIN"/>
    <property type="match status" value="1"/>
</dbReference>
<evidence type="ECO:0000256" key="2">
    <source>
        <dbReference type="SAM" id="SignalP"/>
    </source>
</evidence>
<reference evidence="4" key="1">
    <citation type="submission" date="2022-08" db="UniProtKB">
        <authorList>
            <consortium name="EnsemblMetazoa"/>
        </authorList>
    </citation>
    <scope>IDENTIFICATION</scope>
    <source>
        <strain evidence="4">05x7-T-G4-1.051#20</strain>
    </source>
</reference>
<feature type="region of interest" description="Disordered" evidence="1">
    <location>
        <begin position="362"/>
        <end position="383"/>
    </location>
</feature>
<dbReference type="EnsemblMetazoa" id="G9998.1">
    <property type="protein sequence ID" value="G9998.1:cds"/>
    <property type="gene ID" value="G9998"/>
</dbReference>
<sequence length="505" mass="56103">MGNPMRELMLMIVLLLSILQKVITQVTLIDPPGRSTLWRQGFNSAVNHHDDQLFCGGYRNFVRNGGKCGVCGDPYQGPLENEAGGKYAIGIISKHYDGTAKYINVTIEQTVFKKGYYEFRICPNNDVNNRVKQECLDQYLLQIYSMEYFPFDDGKPTDSFSLIPGNTQYFPEGRGIHNLRLGIPDKLTCTQCVLQWKYITDTHTAGGITNGVGNQNAQPVLSNAEAIKVAETLVDTANQLLSILKRGSVPSAKSPEKDPLYGAPAALCPNGRPQAQCSPDPCLTWECANIAGVQCQRTCDSCDPMFRTRGSDVTSICEIRRIPRPLHMMAAPLSPFDTFASEVISALDLDFLPGDYLDKLREETQTSTARPSRTVNEDNYLNSDTVRGTELSRVVQVPVDFQSPTPTNTVVQYKNRETQVLPLTPSQYRRINRHPNRNAILQSLRDILGARPLSHMLQVPVSPSGSQPEVRQKSSAQNLNVGQSNVIDVSIPFQRKGMGPLKFFN</sequence>
<dbReference type="Proteomes" id="UP000005408">
    <property type="component" value="Unassembled WGS sequence"/>
</dbReference>
<evidence type="ECO:0000259" key="3">
    <source>
        <dbReference type="Pfam" id="PF03067"/>
    </source>
</evidence>
<name>A0A8W8P569_MAGGI</name>
<feature type="chain" id="PRO_5036486787" description="Chitin-binding type-4 domain-containing protein" evidence="2">
    <location>
        <begin position="25"/>
        <end position="505"/>
    </location>
</feature>
<dbReference type="InterPro" id="IPR004302">
    <property type="entry name" value="Cellulose/chitin-bd_N"/>
</dbReference>
<proteinExistence type="predicted"/>
<accession>A0A8W8P569</accession>
<protein>
    <recommendedName>
        <fullName evidence="3">Chitin-binding type-4 domain-containing protein</fullName>
    </recommendedName>
</protein>
<evidence type="ECO:0000313" key="4">
    <source>
        <dbReference type="EnsemblMetazoa" id="G9998.1:cds"/>
    </source>
</evidence>
<feature type="compositionally biased region" description="Polar residues" evidence="1">
    <location>
        <begin position="365"/>
        <end position="383"/>
    </location>
</feature>
<feature type="signal peptide" evidence="2">
    <location>
        <begin position="1"/>
        <end position="24"/>
    </location>
</feature>
<dbReference type="AlphaFoldDB" id="A0A8W8P569"/>
<evidence type="ECO:0000256" key="1">
    <source>
        <dbReference type="SAM" id="MobiDB-lite"/>
    </source>
</evidence>